<dbReference type="EMBL" id="ATMH01010511">
    <property type="protein sequence ID" value="EPY17380.1"/>
    <property type="molecule type" value="Genomic_DNA"/>
</dbReference>
<organism evidence="1 2">
    <name type="scientific">Strigomonas culicis</name>
    <dbReference type="NCBI Taxonomy" id="28005"/>
    <lineage>
        <taxon>Eukaryota</taxon>
        <taxon>Discoba</taxon>
        <taxon>Euglenozoa</taxon>
        <taxon>Kinetoplastea</taxon>
        <taxon>Metakinetoplastina</taxon>
        <taxon>Trypanosomatida</taxon>
        <taxon>Trypanosomatidae</taxon>
        <taxon>Strigomonadinae</taxon>
        <taxon>Strigomonas</taxon>
    </lineage>
</organism>
<reference evidence="1 2" key="1">
    <citation type="journal article" date="2013" name="PLoS ONE">
        <title>Predicting the Proteins of Angomonas deanei, Strigomonas culicis and Their Respective Endosymbionts Reveals New Aspects of the Trypanosomatidae Family.</title>
        <authorList>
            <person name="Motta M.C."/>
            <person name="Martins A.C."/>
            <person name="de Souza S.S."/>
            <person name="Catta-Preta C.M."/>
            <person name="Silva R."/>
            <person name="Klein C.C."/>
            <person name="de Almeida L.G."/>
            <person name="de Lima Cunha O."/>
            <person name="Ciapina L.P."/>
            <person name="Brocchi M."/>
            <person name="Colabardini A.C."/>
            <person name="de Araujo Lima B."/>
            <person name="Machado C.R."/>
            <person name="de Almeida Soares C.M."/>
            <person name="Probst C.M."/>
            <person name="de Menezes C.B."/>
            <person name="Thompson C.E."/>
            <person name="Bartholomeu D.C."/>
            <person name="Gradia D.F."/>
            <person name="Pavoni D.P."/>
            <person name="Grisard E.C."/>
            <person name="Fantinatti-Garboggini F."/>
            <person name="Marchini F.K."/>
            <person name="Rodrigues-Luiz G.F."/>
            <person name="Wagner G."/>
            <person name="Goldman G.H."/>
            <person name="Fietto J.L."/>
            <person name="Elias M.C."/>
            <person name="Goldman M.H."/>
            <person name="Sagot M.F."/>
            <person name="Pereira M."/>
            <person name="Stoco P.H."/>
            <person name="de Mendonca-Neto R.P."/>
            <person name="Teixeira S.M."/>
            <person name="Maciel T.E."/>
            <person name="de Oliveira Mendes T.A."/>
            <person name="Urmenyi T.P."/>
            <person name="de Souza W."/>
            <person name="Schenkman S."/>
            <person name="de Vasconcelos A.T."/>
        </authorList>
    </citation>
    <scope>NUCLEOTIDE SEQUENCE [LARGE SCALE GENOMIC DNA]</scope>
</reference>
<proteinExistence type="predicted"/>
<evidence type="ECO:0000313" key="1">
    <source>
        <dbReference type="EMBL" id="EPY17380.1"/>
    </source>
</evidence>
<dbReference type="OrthoDB" id="246407at2759"/>
<evidence type="ECO:0000313" key="2">
    <source>
        <dbReference type="Proteomes" id="UP000015354"/>
    </source>
</evidence>
<comment type="caution">
    <text evidence="1">The sequence shown here is derived from an EMBL/GenBank/DDBJ whole genome shotgun (WGS) entry which is preliminary data.</text>
</comment>
<dbReference type="Proteomes" id="UP000015354">
    <property type="component" value="Unassembled WGS sequence"/>
</dbReference>
<gene>
    <name evidence="1" type="ORF">STCU_10655</name>
</gene>
<accession>S9V3E8</accession>
<name>S9V3E8_9TRYP</name>
<protein>
    <submittedName>
        <fullName evidence="1">Uncharacterized protein</fullName>
    </submittedName>
</protein>
<sequence>MLVRLLQGIRGAPWLADDDRRMIDRAAEGGTEAFAEDEVRPFDESLLELLGDEAVTAQSPHFTRVMAAFAPLNVA</sequence>
<dbReference type="AlphaFoldDB" id="S9V3E8"/>
<keyword evidence="2" id="KW-1185">Reference proteome</keyword>